<feature type="compositionally biased region" description="Basic and acidic residues" evidence="7">
    <location>
        <begin position="1"/>
        <end position="15"/>
    </location>
</feature>
<dbReference type="PANTHER" id="PTHR21212:SF0">
    <property type="entry name" value="SEIPIN"/>
    <property type="match status" value="1"/>
</dbReference>
<feature type="region of interest" description="Disordered" evidence="7">
    <location>
        <begin position="1"/>
        <end position="86"/>
    </location>
</feature>
<dbReference type="AlphaFoldDB" id="A0A6J1ILV2"/>
<keyword evidence="3" id="KW-0256">Endoplasmic reticulum</keyword>
<proteinExistence type="predicted"/>
<evidence type="ECO:0000256" key="2">
    <source>
        <dbReference type="ARBA" id="ARBA00022692"/>
    </source>
</evidence>
<keyword evidence="9" id="KW-1185">Reference proteome</keyword>
<reference evidence="10" key="1">
    <citation type="submission" date="2025-08" db="UniProtKB">
        <authorList>
            <consortium name="RefSeq"/>
        </authorList>
    </citation>
    <scope>IDENTIFICATION</scope>
    <source>
        <tissue evidence="10">Young leaves</tissue>
    </source>
</reference>
<evidence type="ECO:0000256" key="6">
    <source>
        <dbReference type="ARBA" id="ARBA00023136"/>
    </source>
</evidence>
<dbReference type="CDD" id="cd23995">
    <property type="entry name" value="Seipin_BSCL2_like"/>
    <property type="match status" value="1"/>
</dbReference>
<evidence type="ECO:0000256" key="3">
    <source>
        <dbReference type="ARBA" id="ARBA00022824"/>
    </source>
</evidence>
<accession>A0A6J1ILV2</accession>
<evidence type="ECO:0000256" key="8">
    <source>
        <dbReference type="SAM" id="Phobius"/>
    </source>
</evidence>
<sequence>MESHHNKLNEHHFPPEHCSLTDQPQLSASPVPELSSENAPSAVNSLRRRTSARRSITGEIPSSDSSISSLTSSIDGKNPELEGSESLSLQVSSSAGSCSANEENTEVSTMTTAEINSDGELGVSYVIRKLFGVWEVVIAVVGPAVSARVKDCKYLWKVGHRCAWGLIWSASVYIISCALLVSALIFSAFLMRFIVQEPVKIKEVINFDYTKHSPEALVPILPDSNHPSQATGKTQLRAVPLHHQFHVIVSLTMPESEYNRNLGVFQVRLDSLSASGDILATSRHPCMLQFKSEPLRLLLTILKLAPLVIGYVSESQTLNLELKGFTQGDIPTACLRVTIEQRAEFNDRGAGIPEIYDASIIIVFELPPFKRIVWWWRKIIYVWVSMVSFMMLLLFTLLCFSPISLPRIWDGSADASSTSNDISVQD</sequence>
<dbReference type="GeneID" id="111478586"/>
<dbReference type="GO" id="GO:0005789">
    <property type="term" value="C:endoplasmic reticulum membrane"/>
    <property type="evidence" value="ECO:0007669"/>
    <property type="project" value="UniProtKB-SubCell"/>
</dbReference>
<keyword evidence="5" id="KW-0443">Lipid metabolism</keyword>
<feature type="compositionally biased region" description="Polar residues" evidence="7">
    <location>
        <begin position="35"/>
        <end position="44"/>
    </location>
</feature>
<dbReference type="Pfam" id="PF06775">
    <property type="entry name" value="Seipin"/>
    <property type="match status" value="1"/>
</dbReference>
<dbReference type="GO" id="GO:0006629">
    <property type="term" value="P:lipid metabolic process"/>
    <property type="evidence" value="ECO:0007669"/>
    <property type="project" value="UniProtKB-KW"/>
</dbReference>
<gene>
    <name evidence="10" type="primary">LOC111478586</name>
</gene>
<feature type="transmembrane region" description="Helical" evidence="8">
    <location>
        <begin position="130"/>
        <end position="147"/>
    </location>
</feature>
<feature type="compositionally biased region" description="Low complexity" evidence="7">
    <location>
        <begin position="62"/>
        <end position="75"/>
    </location>
</feature>
<feature type="compositionally biased region" description="Low complexity" evidence="7">
    <location>
        <begin position="93"/>
        <end position="102"/>
    </location>
</feature>
<evidence type="ECO:0000256" key="1">
    <source>
        <dbReference type="ARBA" id="ARBA00004477"/>
    </source>
</evidence>
<dbReference type="PANTHER" id="PTHR21212">
    <property type="entry name" value="BERNARDINELLI-SEIP CONGENITAL LIPODYSTROPHY 2 HOMOLOG BSCL2 PROTEIN"/>
    <property type="match status" value="1"/>
</dbReference>
<dbReference type="KEGG" id="cmax:111478586"/>
<feature type="transmembrane region" description="Helical" evidence="8">
    <location>
        <begin position="167"/>
        <end position="190"/>
    </location>
</feature>
<keyword evidence="4 8" id="KW-1133">Transmembrane helix</keyword>
<dbReference type="RefSeq" id="XP_022978712.1">
    <property type="nucleotide sequence ID" value="XM_023122944.1"/>
</dbReference>
<dbReference type="OrthoDB" id="3990054at2759"/>
<keyword evidence="6 8" id="KW-0472">Membrane</keyword>
<dbReference type="InterPro" id="IPR009617">
    <property type="entry name" value="Seipin"/>
</dbReference>
<evidence type="ECO:0000256" key="5">
    <source>
        <dbReference type="ARBA" id="ARBA00023098"/>
    </source>
</evidence>
<evidence type="ECO:0000256" key="7">
    <source>
        <dbReference type="SAM" id="MobiDB-lite"/>
    </source>
</evidence>
<keyword evidence="2 8" id="KW-0812">Transmembrane</keyword>
<feature type="region of interest" description="Disordered" evidence="7">
    <location>
        <begin position="93"/>
        <end position="112"/>
    </location>
</feature>
<protein>
    <submittedName>
        <fullName evidence="10">Seipin-2-like</fullName>
    </submittedName>
</protein>
<dbReference type="Proteomes" id="UP000504608">
    <property type="component" value="Unplaced"/>
</dbReference>
<comment type="subcellular location">
    <subcellularLocation>
        <location evidence="1">Endoplasmic reticulum membrane</location>
        <topology evidence="1">Multi-pass membrane protein</topology>
    </subcellularLocation>
</comment>
<evidence type="ECO:0000313" key="9">
    <source>
        <dbReference type="Proteomes" id="UP000504608"/>
    </source>
</evidence>
<feature type="transmembrane region" description="Helical" evidence="8">
    <location>
        <begin position="379"/>
        <end position="400"/>
    </location>
</feature>
<name>A0A6J1ILV2_CUCMA</name>
<evidence type="ECO:0000256" key="4">
    <source>
        <dbReference type="ARBA" id="ARBA00022989"/>
    </source>
</evidence>
<dbReference type="GO" id="GO:0140042">
    <property type="term" value="P:lipid droplet formation"/>
    <property type="evidence" value="ECO:0007669"/>
    <property type="project" value="UniProtKB-ARBA"/>
</dbReference>
<evidence type="ECO:0000313" key="10">
    <source>
        <dbReference type="RefSeq" id="XP_022978712.1"/>
    </source>
</evidence>
<organism evidence="9 10">
    <name type="scientific">Cucurbita maxima</name>
    <name type="common">Pumpkin</name>
    <name type="synonym">Winter squash</name>
    <dbReference type="NCBI Taxonomy" id="3661"/>
    <lineage>
        <taxon>Eukaryota</taxon>
        <taxon>Viridiplantae</taxon>
        <taxon>Streptophyta</taxon>
        <taxon>Embryophyta</taxon>
        <taxon>Tracheophyta</taxon>
        <taxon>Spermatophyta</taxon>
        <taxon>Magnoliopsida</taxon>
        <taxon>eudicotyledons</taxon>
        <taxon>Gunneridae</taxon>
        <taxon>Pentapetalae</taxon>
        <taxon>rosids</taxon>
        <taxon>fabids</taxon>
        <taxon>Cucurbitales</taxon>
        <taxon>Cucurbitaceae</taxon>
        <taxon>Cucurbiteae</taxon>
        <taxon>Cucurbita</taxon>
    </lineage>
</organism>